<dbReference type="AlphaFoldDB" id="A0A5N6UU00"/>
<keyword evidence="3" id="KW-1185">Reference proteome</keyword>
<accession>A0A5N6UU00</accession>
<proteinExistence type="predicted"/>
<keyword evidence="1" id="KW-1133">Transmembrane helix</keyword>
<reference evidence="2 3" key="1">
    <citation type="submission" date="2019-04" db="EMBL/GenBank/DDBJ databases">
        <title>Friends and foes A comparative genomics study of 23 Aspergillus species from section Flavi.</title>
        <authorList>
            <consortium name="DOE Joint Genome Institute"/>
            <person name="Kjaerbolling I."/>
            <person name="Vesth T."/>
            <person name="Frisvad J.C."/>
            <person name="Nybo J.L."/>
            <person name="Theobald S."/>
            <person name="Kildgaard S."/>
            <person name="Isbrandt T."/>
            <person name="Kuo A."/>
            <person name="Sato A."/>
            <person name="Lyhne E.K."/>
            <person name="Kogle M.E."/>
            <person name="Wiebenga A."/>
            <person name="Kun R.S."/>
            <person name="Lubbers R.J."/>
            <person name="Makela M.R."/>
            <person name="Barry K."/>
            <person name="Chovatia M."/>
            <person name="Clum A."/>
            <person name="Daum C."/>
            <person name="Haridas S."/>
            <person name="He G."/>
            <person name="LaButti K."/>
            <person name="Lipzen A."/>
            <person name="Mondo S."/>
            <person name="Riley R."/>
            <person name="Salamov A."/>
            <person name="Simmons B.A."/>
            <person name="Magnuson J.K."/>
            <person name="Henrissat B."/>
            <person name="Mortensen U.H."/>
            <person name="Larsen T.O."/>
            <person name="Devries R.P."/>
            <person name="Grigoriev I.V."/>
            <person name="Machida M."/>
            <person name="Baker S.E."/>
            <person name="Andersen M.R."/>
        </authorList>
    </citation>
    <scope>NUCLEOTIDE SEQUENCE [LARGE SCALE GENOMIC DNA]</scope>
    <source>
        <strain evidence="2 3">CBS 117626</strain>
    </source>
</reference>
<evidence type="ECO:0000313" key="2">
    <source>
        <dbReference type="EMBL" id="KAE8161531.1"/>
    </source>
</evidence>
<sequence>MRRKTPPNLHCILHRRHNIDHSRRDSSPMSQLRQCICRKWRLARTLLIGRLTLTSGTMSAMVVYSRRWRA</sequence>
<dbReference type="Proteomes" id="UP000326950">
    <property type="component" value="Unassembled WGS sequence"/>
</dbReference>
<feature type="transmembrane region" description="Helical" evidence="1">
    <location>
        <begin position="42"/>
        <end position="64"/>
    </location>
</feature>
<dbReference type="EMBL" id="ML738641">
    <property type="protein sequence ID" value="KAE8161531.1"/>
    <property type="molecule type" value="Genomic_DNA"/>
</dbReference>
<keyword evidence="1" id="KW-0472">Membrane</keyword>
<evidence type="ECO:0000313" key="3">
    <source>
        <dbReference type="Proteomes" id="UP000326950"/>
    </source>
</evidence>
<organism evidence="2 3">
    <name type="scientific">Aspergillus tamarii</name>
    <dbReference type="NCBI Taxonomy" id="41984"/>
    <lineage>
        <taxon>Eukaryota</taxon>
        <taxon>Fungi</taxon>
        <taxon>Dikarya</taxon>
        <taxon>Ascomycota</taxon>
        <taxon>Pezizomycotina</taxon>
        <taxon>Eurotiomycetes</taxon>
        <taxon>Eurotiomycetidae</taxon>
        <taxon>Eurotiales</taxon>
        <taxon>Aspergillaceae</taxon>
        <taxon>Aspergillus</taxon>
        <taxon>Aspergillus subgen. Circumdati</taxon>
    </lineage>
</organism>
<gene>
    <name evidence="2" type="ORF">BDV40DRAFT_267763</name>
</gene>
<evidence type="ECO:0000256" key="1">
    <source>
        <dbReference type="SAM" id="Phobius"/>
    </source>
</evidence>
<name>A0A5N6UU00_ASPTM</name>
<keyword evidence="1" id="KW-0812">Transmembrane</keyword>
<protein>
    <submittedName>
        <fullName evidence="2">Uncharacterized protein</fullName>
    </submittedName>
</protein>